<dbReference type="RefSeq" id="WP_092177473.1">
    <property type="nucleotide sequence ID" value="NZ_FNZH01000007.1"/>
</dbReference>
<dbReference type="AlphaFoldDB" id="A0A1H7AJM0"/>
<dbReference type="GO" id="GO:0005886">
    <property type="term" value="C:plasma membrane"/>
    <property type="evidence" value="ECO:0007669"/>
    <property type="project" value="TreeGrafter"/>
</dbReference>
<organism evidence="1 2">
    <name type="scientific">Cyclobacterium xiamenense</name>
    <dbReference type="NCBI Taxonomy" id="1297121"/>
    <lineage>
        <taxon>Bacteria</taxon>
        <taxon>Pseudomonadati</taxon>
        <taxon>Bacteroidota</taxon>
        <taxon>Cytophagia</taxon>
        <taxon>Cytophagales</taxon>
        <taxon>Cyclobacteriaceae</taxon>
        <taxon>Cyclobacterium</taxon>
    </lineage>
</organism>
<gene>
    <name evidence="1" type="ORF">SAMN05192553_10766</name>
</gene>
<dbReference type="OrthoDB" id="1489065at2"/>
<dbReference type="PANTHER" id="PTHR30441:SF8">
    <property type="entry name" value="DUF748 DOMAIN-CONTAINING PROTEIN"/>
    <property type="match status" value="1"/>
</dbReference>
<proteinExistence type="predicted"/>
<dbReference type="PANTHER" id="PTHR30441">
    <property type="entry name" value="DUF748 DOMAIN-CONTAINING PROTEIN"/>
    <property type="match status" value="1"/>
</dbReference>
<sequence length="1053" mass="119243">MRRKKLVGIAALVLTPLVVLAAGAYGLYKNQELLTQRAISSVNEQFAGELAVGQAHISPFANFPYLSVDLQGVKFFETKSKQTHPLYEAEDVYIGFSVLDILLGHFRVKRIQIQSGYINVVRDDRGELNLLRAKNMRPSSETEEKSEAFSIELKQLVLKDFTLSYIDEMNSKTIRTHIDLLRSQIKLNEQQLLLGVEADLIVNLLDNEEPTFFSNKDVHLDWQIDYDLVDNQLTVLPSRMQLDEGLFSLEGTVDVDDELNTDLKLYGEKPDFTIFTAFAPKEVTDALRKYQNEGHIYFLGTIVGKAAAGNSPAIAVEFGCENAYFLNTNQNKRIDELNFSGFYTNGKERSLKTSEIRLQNFYARPEEGVFEGKLVIRDFEDPYINVELHADLDLEFIGAFFEVEGLEKLKGQVILDMDLDEIIDSEVPKLGMAKLKDGIDSELRIEDLSFLVPGQLHPVSEANGLATMQDGKIQLNHLSFTIGDSDFNFSGSISDFPAIFHGLDKDVSIHVRSNSDRIHLAQLLPLDSAGILNPNEQLTEFQLNLALEANAHELTNFNYLPKARVKVEDFHAKLTHYPHAFHDFDVSLTLTDSSLQVDTFSGEIDGSDFQFSGSLSPYTNWFDPVNKGSSRFDFTLQSELLKIKDLLTYNGENYLPESYRDEALSEFYLSGSLALHYDTVFQSADLHLSQMDGKLWSHPIKLENFAGWVHYENGTTLVENFGGQLGESDFTLNMSYFSGADSTVKARPNFFSLQAEALDLDALLNYHPEDTARVAHDTAFNVFNLPFSEMDFAVNIGKLNYHRYWLEEVKAAFRTTEDHYLYVDTLSLRTAEGSLGMKGYFNGSDPSHIYFHSTMRADKLDLDKLMVKFENFGQDYLINENLHGKVSGTITSKFLVHPDLTPIMEQSEAHMELTVQEGSLVNFTPFQAMSAYFKDKNLNLVRFDTLENTFDLKNGVLHIPKMTVNSSLGFIELSGMQGLDLNMDYFIRIPLGLVTQVGMRSLFAGNKQEGIDPEQEDEIIYRDPNRRTRFININVTGTPEAYEFRLGKDKKNR</sequence>
<evidence type="ECO:0000313" key="1">
    <source>
        <dbReference type="EMBL" id="SEJ65116.1"/>
    </source>
</evidence>
<dbReference type="GO" id="GO:0090313">
    <property type="term" value="P:regulation of protein targeting to membrane"/>
    <property type="evidence" value="ECO:0007669"/>
    <property type="project" value="TreeGrafter"/>
</dbReference>
<evidence type="ECO:0000313" key="2">
    <source>
        <dbReference type="Proteomes" id="UP000199403"/>
    </source>
</evidence>
<dbReference type="EMBL" id="FNZH01000007">
    <property type="protein sequence ID" value="SEJ65116.1"/>
    <property type="molecule type" value="Genomic_DNA"/>
</dbReference>
<keyword evidence="2" id="KW-1185">Reference proteome</keyword>
<protein>
    <submittedName>
        <fullName evidence="1">AsmA-like C-terminal region</fullName>
    </submittedName>
</protein>
<accession>A0A1H7AJM0</accession>
<dbReference type="STRING" id="1416801.SAMN05192553_10766"/>
<name>A0A1H7AJM0_9BACT</name>
<reference evidence="2" key="1">
    <citation type="submission" date="2016-10" db="EMBL/GenBank/DDBJ databases">
        <authorList>
            <person name="Varghese N."/>
            <person name="Submissions S."/>
        </authorList>
    </citation>
    <scope>NUCLEOTIDE SEQUENCE [LARGE SCALE GENOMIC DNA]</scope>
    <source>
        <strain evidence="2">IBRC-M 10761</strain>
    </source>
</reference>
<dbReference type="Proteomes" id="UP000199403">
    <property type="component" value="Unassembled WGS sequence"/>
</dbReference>
<dbReference type="InterPro" id="IPR052894">
    <property type="entry name" value="AsmA-related"/>
</dbReference>